<reference evidence="4 5" key="1">
    <citation type="journal article" date="2019" name="Nat. Microbiol.">
        <title>Mediterranean grassland soil C-N compound turnover is dependent on rainfall and depth, and is mediated by genomically divergent microorganisms.</title>
        <authorList>
            <person name="Diamond S."/>
            <person name="Andeer P.F."/>
            <person name="Li Z."/>
            <person name="Crits-Christoph A."/>
            <person name="Burstein D."/>
            <person name="Anantharaman K."/>
            <person name="Lane K.R."/>
            <person name="Thomas B.C."/>
            <person name="Pan C."/>
            <person name="Northen T.R."/>
            <person name="Banfield J.F."/>
        </authorList>
    </citation>
    <scope>NUCLEOTIDE SEQUENCE [LARGE SCALE GENOMIC DNA]</scope>
    <source>
        <strain evidence="4">WS_5</strain>
    </source>
</reference>
<dbReference type="Proteomes" id="UP000320913">
    <property type="component" value="Unassembled WGS sequence"/>
</dbReference>
<evidence type="ECO:0000313" key="4">
    <source>
        <dbReference type="EMBL" id="TMQ58071.1"/>
    </source>
</evidence>
<dbReference type="Gene3D" id="3.40.1190.20">
    <property type="match status" value="1"/>
</dbReference>
<dbReference type="SUPFAM" id="SSF53613">
    <property type="entry name" value="Ribokinase-like"/>
    <property type="match status" value="1"/>
</dbReference>
<dbReference type="PANTHER" id="PTHR46969">
    <property type="entry name" value="BIFUNCTIONAL PROTEIN HLDE"/>
    <property type="match status" value="1"/>
</dbReference>
<dbReference type="PROSITE" id="PS00583">
    <property type="entry name" value="PFKB_KINASES_1"/>
    <property type="match status" value="1"/>
</dbReference>
<organism evidence="4 5">
    <name type="scientific">Eiseniibacteriota bacterium</name>
    <dbReference type="NCBI Taxonomy" id="2212470"/>
    <lineage>
        <taxon>Bacteria</taxon>
        <taxon>Candidatus Eiseniibacteriota</taxon>
    </lineage>
</organism>
<dbReference type="InterPro" id="IPR029056">
    <property type="entry name" value="Ribokinase-like"/>
</dbReference>
<evidence type="ECO:0000313" key="5">
    <source>
        <dbReference type="Proteomes" id="UP000320913"/>
    </source>
</evidence>
<dbReference type="InterPro" id="IPR011611">
    <property type="entry name" value="PfkB_dom"/>
</dbReference>
<dbReference type="GO" id="GO:0005829">
    <property type="term" value="C:cytosol"/>
    <property type="evidence" value="ECO:0007669"/>
    <property type="project" value="TreeGrafter"/>
</dbReference>
<feature type="domain" description="Carbohydrate kinase PfkB" evidence="3">
    <location>
        <begin position="33"/>
        <end position="251"/>
    </location>
</feature>
<gene>
    <name evidence="4" type="ORF">E6K75_05835</name>
</gene>
<dbReference type="Pfam" id="PF00294">
    <property type="entry name" value="PfkB"/>
    <property type="match status" value="1"/>
</dbReference>
<evidence type="ECO:0000259" key="3">
    <source>
        <dbReference type="Pfam" id="PF00294"/>
    </source>
</evidence>
<feature type="non-terminal residue" evidence="4">
    <location>
        <position position="256"/>
    </location>
</feature>
<sequence>MPAGKSEVSVAPVTPRFTRGALTKRVESFRGKRVLVIGDVILDRYLWGNATRVSPEAPVLVVDVEKEELRLGGAANVAQNVRALGATPVLIGVAGSDAAAQDLRRELHAREIDSDGGVLSDPARRTTLKTRIIAHHQQVLRADEESREALHPAMAEELWRRVERSLGSVSAVLISDYGKGVVSPSLLDRLLPELRRRGIPSAVDPKEEHFQRYRSVSVITPNVAEASQAWGRRIRNSEDLVEAGFGLREKLGAESV</sequence>
<comment type="caution">
    <text evidence="4">The sequence shown here is derived from an EMBL/GenBank/DDBJ whole genome shotgun (WGS) entry which is preliminary data.</text>
</comment>
<dbReference type="GO" id="GO:0033785">
    <property type="term" value="F:heptose 7-phosphate kinase activity"/>
    <property type="evidence" value="ECO:0007669"/>
    <property type="project" value="TreeGrafter"/>
</dbReference>
<protein>
    <submittedName>
        <fullName evidence="4">D-glycero-beta-D-manno-heptose-7-phosphate kinase</fullName>
    </submittedName>
</protein>
<dbReference type="EMBL" id="VBOV01000141">
    <property type="protein sequence ID" value="TMQ58071.1"/>
    <property type="molecule type" value="Genomic_DNA"/>
</dbReference>
<keyword evidence="2 4" id="KW-0418">Kinase</keyword>
<name>A0A538T353_UNCEI</name>
<accession>A0A538T353</accession>
<evidence type="ECO:0000256" key="1">
    <source>
        <dbReference type="ARBA" id="ARBA00022679"/>
    </source>
</evidence>
<proteinExistence type="predicted"/>
<evidence type="ECO:0000256" key="2">
    <source>
        <dbReference type="ARBA" id="ARBA00022777"/>
    </source>
</evidence>
<keyword evidence="1" id="KW-0808">Transferase</keyword>
<dbReference type="AlphaFoldDB" id="A0A538T353"/>
<dbReference type="InterPro" id="IPR002173">
    <property type="entry name" value="Carboh/pur_kinase_PfkB_CS"/>
</dbReference>
<dbReference type="GO" id="GO:0033786">
    <property type="term" value="F:heptose-1-phosphate adenylyltransferase activity"/>
    <property type="evidence" value="ECO:0007669"/>
    <property type="project" value="TreeGrafter"/>
</dbReference>
<dbReference type="PANTHER" id="PTHR46969:SF1">
    <property type="entry name" value="BIFUNCTIONAL PROTEIN HLDE"/>
    <property type="match status" value="1"/>
</dbReference>